<dbReference type="EMBL" id="BK016265">
    <property type="protein sequence ID" value="DAG05993.1"/>
    <property type="molecule type" value="Genomic_DNA"/>
</dbReference>
<name>A0A8S5VGT0_9CAUD</name>
<reference evidence="1" key="1">
    <citation type="journal article" date="2021" name="Proc. Natl. Acad. Sci. U.S.A.">
        <title>A Catalog of Tens of Thousands of Viruses from Human Metagenomes Reveals Hidden Associations with Chronic Diseases.</title>
        <authorList>
            <person name="Tisza M.J."/>
            <person name="Buck C.B."/>
        </authorList>
    </citation>
    <scope>NUCLEOTIDE SEQUENCE</scope>
    <source>
        <strain evidence="1">CtkfK18</strain>
    </source>
</reference>
<proteinExistence type="predicted"/>
<protein>
    <submittedName>
        <fullName evidence="1">Uncharacterized protein</fullName>
    </submittedName>
</protein>
<organism evidence="1">
    <name type="scientific">Myoviridae sp. ctkfK18</name>
    <dbReference type="NCBI Taxonomy" id="2825165"/>
    <lineage>
        <taxon>Viruses</taxon>
        <taxon>Duplodnaviria</taxon>
        <taxon>Heunggongvirae</taxon>
        <taxon>Uroviricota</taxon>
        <taxon>Caudoviricetes</taxon>
    </lineage>
</organism>
<evidence type="ECO:0000313" key="1">
    <source>
        <dbReference type="EMBL" id="DAG05993.1"/>
    </source>
</evidence>
<sequence>MKDRQNLNIKLTFPNDRDQILEVVIGIKKMLDKGYTLDDIIKYDDFEDYRPRQIKIMFSKEKEDER</sequence>
<accession>A0A8S5VGT0</accession>